<feature type="domain" description="Adenosine deaminase" evidence="6">
    <location>
        <begin position="11"/>
        <end position="330"/>
    </location>
</feature>
<feature type="site" description="Important for catalytic activity" evidence="5">
    <location>
        <position position="220"/>
    </location>
</feature>
<evidence type="ECO:0000256" key="2">
    <source>
        <dbReference type="ARBA" id="ARBA00022801"/>
    </source>
</evidence>
<comment type="caution">
    <text evidence="7">The sequence shown here is derived from an EMBL/GenBank/DDBJ whole genome shotgun (WGS) entry which is preliminary data.</text>
</comment>
<dbReference type="NCBIfam" id="NF006850">
    <property type="entry name" value="PRK09358.1-6"/>
    <property type="match status" value="1"/>
</dbReference>
<feature type="binding site" evidence="5">
    <location>
        <position position="196"/>
    </location>
    <ligand>
        <name>Zn(2+)</name>
        <dbReference type="ChEBI" id="CHEBI:29105"/>
        <note>catalytic</note>
    </ligand>
</feature>
<evidence type="ECO:0000256" key="1">
    <source>
        <dbReference type="ARBA" id="ARBA00022723"/>
    </source>
</evidence>
<dbReference type="PANTHER" id="PTHR43114:SF6">
    <property type="entry name" value="ADENINE DEAMINASE"/>
    <property type="match status" value="1"/>
</dbReference>
<accession>A0ABN3ANZ7</accession>
<dbReference type="SUPFAM" id="SSF51556">
    <property type="entry name" value="Metallo-dependent hydrolases"/>
    <property type="match status" value="1"/>
</dbReference>
<dbReference type="Pfam" id="PF00962">
    <property type="entry name" value="A_deaminase"/>
    <property type="match status" value="1"/>
</dbReference>
<gene>
    <name evidence="7" type="ORF">GCM10009846_10730</name>
</gene>
<evidence type="ECO:0000256" key="4">
    <source>
        <dbReference type="ARBA" id="ARBA00023080"/>
    </source>
</evidence>
<dbReference type="InterPro" id="IPR032466">
    <property type="entry name" value="Metal_Hydrolase"/>
</dbReference>
<dbReference type="EC" id="3.5.4.2" evidence="5"/>
<dbReference type="Gene3D" id="3.20.20.140">
    <property type="entry name" value="Metal-dependent hydrolases"/>
    <property type="match status" value="1"/>
</dbReference>
<keyword evidence="4 5" id="KW-0546">Nucleotide metabolism</keyword>
<evidence type="ECO:0000259" key="6">
    <source>
        <dbReference type="Pfam" id="PF00962"/>
    </source>
</evidence>
<proteinExistence type="inferred from homology"/>
<feature type="binding site" evidence="5">
    <location>
        <position position="277"/>
    </location>
    <ligand>
        <name>Zn(2+)</name>
        <dbReference type="ChEBI" id="CHEBI:29105"/>
        <note>catalytic</note>
    </ligand>
</feature>
<comment type="similarity">
    <text evidence="5">Belongs to the metallo-dependent hydrolases superfamily. Adenosine and AMP deaminases family. Adenine deaminase type 2 subfamily.</text>
</comment>
<dbReference type="InterPro" id="IPR006330">
    <property type="entry name" value="Ado/ade_deaminase"/>
</dbReference>
<comment type="catalytic activity">
    <reaction evidence="5">
        <text>adenine + H2O + H(+) = hypoxanthine + NH4(+)</text>
        <dbReference type="Rhea" id="RHEA:23688"/>
        <dbReference type="ChEBI" id="CHEBI:15377"/>
        <dbReference type="ChEBI" id="CHEBI:15378"/>
        <dbReference type="ChEBI" id="CHEBI:16708"/>
        <dbReference type="ChEBI" id="CHEBI:17368"/>
        <dbReference type="ChEBI" id="CHEBI:28938"/>
        <dbReference type="EC" id="3.5.4.2"/>
    </reaction>
</comment>
<dbReference type="PANTHER" id="PTHR43114">
    <property type="entry name" value="ADENINE DEAMINASE"/>
    <property type="match status" value="1"/>
</dbReference>
<keyword evidence="1 5" id="KW-0479">Metal-binding</keyword>
<sequence>MTDPIDWRTLPKAELHLHLEGTLEPELAFALAERNGVTLPFADVDELRERFAFEDLQSFLDVYYACMVVLRTRDDFADLALAYLERAHVDGVRHVEAFFDPQVHAANGVPVDVVLDGLRAGFDEAERRWGITGGLILCFVRDLPVDSAAAVLEEVAPRAGELLGVGLDSAEVGYPPSLFQEVFARAAELGLRRVAHAGEEGPADYVWQALRLLGAERIDHGIRSVDDPELVRHLARERIPLTVCPLSNVRLRAVEDLRAHPLPALVEAGVVVTISSDDPAYFGGYVADNLAALAAAGIPDATLVDLAGHSIDASFASEARKAELHDELRAWRIARR</sequence>
<protein>
    <recommendedName>
        <fullName evidence="5">Adenine deaminase</fullName>
        <shortName evidence="5">ADE</shortName>
        <ecNumber evidence="5">3.5.4.2</ecNumber>
    </recommendedName>
    <alternativeName>
        <fullName evidence="5">Adenine aminohydrolase</fullName>
        <shortName evidence="5">AAH</shortName>
    </alternativeName>
</protein>
<comment type="function">
    <text evidence="5">Catalyzes the hydrolytic deamination of adenine to hypoxanthine. Plays an important role in the purine salvage pathway and in nitrogen catabolism.</text>
</comment>
<feature type="binding site" evidence="5">
    <location>
        <position position="278"/>
    </location>
    <ligand>
        <name>substrate</name>
    </ligand>
</feature>
<dbReference type="InterPro" id="IPR028892">
    <property type="entry name" value="ADE"/>
</dbReference>
<dbReference type="RefSeq" id="WP_344341249.1">
    <property type="nucleotide sequence ID" value="NZ_BAAAQT010000005.1"/>
</dbReference>
<dbReference type="CDD" id="cd01320">
    <property type="entry name" value="ADA"/>
    <property type="match status" value="1"/>
</dbReference>
<feature type="binding site" evidence="5">
    <location>
        <position position="18"/>
    </location>
    <ligand>
        <name>Zn(2+)</name>
        <dbReference type="ChEBI" id="CHEBI:29105"/>
        <note>catalytic</note>
    </ligand>
</feature>
<keyword evidence="2 5" id="KW-0378">Hydrolase</keyword>
<evidence type="ECO:0000313" key="7">
    <source>
        <dbReference type="EMBL" id="GAA2172507.1"/>
    </source>
</evidence>
<dbReference type="Proteomes" id="UP001501599">
    <property type="component" value="Unassembled WGS sequence"/>
</dbReference>
<keyword evidence="8" id="KW-1185">Reference proteome</keyword>
<organism evidence="7 8">
    <name type="scientific">Agrococcus versicolor</name>
    <dbReference type="NCBI Taxonomy" id="501482"/>
    <lineage>
        <taxon>Bacteria</taxon>
        <taxon>Bacillati</taxon>
        <taxon>Actinomycetota</taxon>
        <taxon>Actinomycetes</taxon>
        <taxon>Micrococcales</taxon>
        <taxon>Microbacteriaceae</taxon>
        <taxon>Agrococcus</taxon>
    </lineage>
</organism>
<dbReference type="HAMAP" id="MF_01962">
    <property type="entry name" value="Adenine_deaminase"/>
    <property type="match status" value="1"/>
</dbReference>
<name>A0ABN3ANZ7_9MICO</name>
<dbReference type="InterPro" id="IPR001365">
    <property type="entry name" value="A_deaminase_dom"/>
</dbReference>
<feature type="active site" description="Proton donor" evidence="5">
    <location>
        <position position="199"/>
    </location>
</feature>
<evidence type="ECO:0000313" key="8">
    <source>
        <dbReference type="Proteomes" id="UP001501599"/>
    </source>
</evidence>
<evidence type="ECO:0000256" key="5">
    <source>
        <dbReference type="HAMAP-Rule" id="MF_01962"/>
    </source>
</evidence>
<dbReference type="NCBIfam" id="TIGR01430">
    <property type="entry name" value="aden_deam"/>
    <property type="match status" value="1"/>
</dbReference>
<keyword evidence="3 5" id="KW-0862">Zinc</keyword>
<dbReference type="EMBL" id="BAAAQT010000005">
    <property type="protein sequence ID" value="GAA2172507.1"/>
    <property type="molecule type" value="Genomic_DNA"/>
</dbReference>
<evidence type="ECO:0000256" key="3">
    <source>
        <dbReference type="ARBA" id="ARBA00022833"/>
    </source>
</evidence>
<feature type="binding site" evidence="5">
    <location>
        <position position="16"/>
    </location>
    <ligand>
        <name>Zn(2+)</name>
        <dbReference type="ChEBI" id="CHEBI:29105"/>
        <note>catalytic</note>
    </ligand>
</feature>
<reference evidence="7 8" key="1">
    <citation type="journal article" date="2019" name="Int. J. Syst. Evol. Microbiol.">
        <title>The Global Catalogue of Microorganisms (GCM) 10K type strain sequencing project: providing services to taxonomists for standard genome sequencing and annotation.</title>
        <authorList>
            <consortium name="The Broad Institute Genomics Platform"/>
            <consortium name="The Broad Institute Genome Sequencing Center for Infectious Disease"/>
            <person name="Wu L."/>
            <person name="Ma J."/>
        </authorList>
    </citation>
    <scope>NUCLEOTIDE SEQUENCE [LARGE SCALE GENOMIC DNA]</scope>
    <source>
        <strain evidence="7 8">JCM 16026</strain>
    </source>
</reference>
<comment type="cofactor">
    <cofactor evidence="5">
        <name>Zn(2+)</name>
        <dbReference type="ChEBI" id="CHEBI:29105"/>
    </cofactor>
    <text evidence="5">Binds 1 zinc ion per subunit.</text>
</comment>